<organism evidence="2">
    <name type="scientific">viral metagenome</name>
    <dbReference type="NCBI Taxonomy" id="1070528"/>
    <lineage>
        <taxon>unclassified sequences</taxon>
        <taxon>metagenomes</taxon>
        <taxon>organismal metagenomes</taxon>
    </lineage>
</organism>
<dbReference type="InterPro" id="IPR003615">
    <property type="entry name" value="HNH_nuc"/>
</dbReference>
<dbReference type="GO" id="GO:0004519">
    <property type="term" value="F:endonuclease activity"/>
    <property type="evidence" value="ECO:0007669"/>
    <property type="project" value="UniProtKB-KW"/>
</dbReference>
<dbReference type="AlphaFoldDB" id="A0A6M3LY09"/>
<dbReference type="EMBL" id="MT143588">
    <property type="protein sequence ID" value="QJA98524.1"/>
    <property type="molecule type" value="Genomic_DNA"/>
</dbReference>
<proteinExistence type="predicted"/>
<dbReference type="GO" id="GO:0008270">
    <property type="term" value="F:zinc ion binding"/>
    <property type="evidence" value="ECO:0007669"/>
    <property type="project" value="InterPro"/>
</dbReference>
<dbReference type="GO" id="GO:0003676">
    <property type="term" value="F:nucleic acid binding"/>
    <property type="evidence" value="ECO:0007669"/>
    <property type="project" value="InterPro"/>
</dbReference>
<gene>
    <name evidence="2" type="ORF">MM171A01705_0001</name>
</gene>
<feature type="domain" description="HNH nuclease" evidence="1">
    <location>
        <begin position="70"/>
        <end position="125"/>
    </location>
</feature>
<dbReference type="SMART" id="SM00507">
    <property type="entry name" value="HNHc"/>
    <property type="match status" value="1"/>
</dbReference>
<evidence type="ECO:0000259" key="1">
    <source>
        <dbReference type="SMART" id="SM00507"/>
    </source>
</evidence>
<sequence>MNNRSREKNSQFGTKWILKDGVAKKIKSIDLEYYVKQGWVNERLPKHKSGLSYRKNRTYKEVPGFSKIKLWSESVLKRDDYTCQKCYATKEEKILHAHHILPKKERPDLIYDISNGQTLCRSCHHHHHKLGNTNVLGMRWKQTKEKSSWICKDGSIRRIKYTDILDYLNQGWIRGRKQKVL</sequence>
<keyword evidence="2" id="KW-0255">Endonuclease</keyword>
<keyword evidence="2" id="KW-0378">Hydrolase</keyword>
<dbReference type="Pfam" id="PF01844">
    <property type="entry name" value="HNH"/>
    <property type="match status" value="1"/>
</dbReference>
<dbReference type="CDD" id="cd00085">
    <property type="entry name" value="HNHc"/>
    <property type="match status" value="1"/>
</dbReference>
<accession>A0A6M3LY09</accession>
<name>A0A6M3LY09_9ZZZZ</name>
<dbReference type="InterPro" id="IPR002711">
    <property type="entry name" value="HNH"/>
</dbReference>
<protein>
    <submittedName>
        <fullName evidence="2">Putative homing endonuclease</fullName>
    </submittedName>
</protein>
<reference evidence="2" key="1">
    <citation type="submission" date="2020-03" db="EMBL/GenBank/DDBJ databases">
        <title>The deep terrestrial virosphere.</title>
        <authorList>
            <person name="Holmfeldt K."/>
            <person name="Nilsson E."/>
            <person name="Simone D."/>
            <person name="Lopez-Fernandez M."/>
            <person name="Wu X."/>
            <person name="de Brujin I."/>
            <person name="Lundin D."/>
            <person name="Andersson A."/>
            <person name="Bertilsson S."/>
            <person name="Dopson M."/>
        </authorList>
    </citation>
    <scope>NUCLEOTIDE SEQUENCE</scope>
    <source>
        <strain evidence="2">MM171A01705</strain>
    </source>
</reference>
<dbReference type="Gene3D" id="1.10.30.50">
    <property type="match status" value="1"/>
</dbReference>
<evidence type="ECO:0000313" key="2">
    <source>
        <dbReference type="EMBL" id="QJA98524.1"/>
    </source>
</evidence>
<keyword evidence="2" id="KW-0540">Nuclease</keyword>